<evidence type="ECO:0000256" key="8">
    <source>
        <dbReference type="RuleBase" id="RU000405"/>
    </source>
</evidence>
<sequence>MMYNKIRSIFILIFLCSTLLTQAQHTAKGLEKLLKGLNQAPDQSTRAVVLHRLGLWYERDKNYEKEIQYLEDAYNIERKQGNTSREVTNLEHLAYAYQQLGLYNDAIDRLEHLLTLYKQQDKQEAIVQTHYDLVKLHKLNHAYKKAIQHNKVLIKLYTPAHHQEALVKVYADLGFLHQQTGKAEQAVQYYVQASKLNLGMAGKTNRQADLLMNIGFIHHRALNAPTKAQDYYTRALYLKQKTSDVISQAMLYNELAQVEYDKNNKKPAERYTKKALALTQQSSKVTRYSVQAKSYQLLAKLHAKDKNHSTSTVYYAQYLLVQQVLDSLVRVKHKAQQKQLKKIQYNQRKTKSRLLTKERRRSRLQDLILKQENEINALKIKEKEVSLLKKERALNNEKVKNATLEKDKIQQLLVLEAQKRLTAQQKAVAERQKMITEKQTLENEKKQQAIEAIEREKKLQKHKLEASQKTQALQQKELEHEKAQGRLKDYLFVLFGAVIVLVLMGLVSTVRSRKKLQVKNTLLHDANNEIKEQQEEILVQNEELHHRNEEIEAQRDAIEVEKNKSDRLLLNILPYATAQELKEKGNATPQHYPKVSVLFTDFKGFTKLAEKLTPTEVIAELNYCFSAFDDICQKYNIEKIKTIGDAYMAAGGIPVANDTNPIDTIKAGLEMQTFMAQWKTNKEAQGLPVWELRLGIHTGEVVAGVVGKNKFAYDVWGDTVNLAARMESSGAPGMVNISGHTYQLIKDQFETTYRGKIKAKNKGEVDMYFVKATQ</sequence>
<evidence type="ECO:0000256" key="2">
    <source>
        <dbReference type="ARBA" id="ARBA00022692"/>
    </source>
</evidence>
<dbReference type="GO" id="GO:0035556">
    <property type="term" value="P:intracellular signal transduction"/>
    <property type="evidence" value="ECO:0007669"/>
    <property type="project" value="InterPro"/>
</dbReference>
<dbReference type="GO" id="GO:0016020">
    <property type="term" value="C:membrane"/>
    <property type="evidence" value="ECO:0007669"/>
    <property type="project" value="UniProtKB-SubCell"/>
</dbReference>
<protein>
    <submittedName>
        <fullName evidence="13">Adenylate or guanylate cyclase</fullName>
    </submittedName>
</protein>
<dbReference type="InterPro" id="IPR050401">
    <property type="entry name" value="Cyclic_nucleotide_synthase"/>
</dbReference>
<dbReference type="GO" id="GO:0004016">
    <property type="term" value="F:adenylate cyclase activity"/>
    <property type="evidence" value="ECO:0007669"/>
    <property type="project" value="UniProtKB-ARBA"/>
</dbReference>
<dbReference type="SUPFAM" id="SSF55073">
    <property type="entry name" value="Nucleotide cyclase"/>
    <property type="match status" value="1"/>
</dbReference>
<feature type="chain" id="PRO_5002641697" evidence="11">
    <location>
        <begin position="24"/>
        <end position="774"/>
    </location>
</feature>
<keyword evidence="14" id="KW-1185">Reference proteome</keyword>
<dbReference type="InterPro" id="IPR011990">
    <property type="entry name" value="TPR-like_helical_dom_sf"/>
</dbReference>
<dbReference type="Pfam" id="PF13181">
    <property type="entry name" value="TPR_8"/>
    <property type="match status" value="1"/>
</dbReference>
<dbReference type="OrthoDB" id="9806704at2"/>
<evidence type="ECO:0000256" key="5">
    <source>
        <dbReference type="ARBA" id="ARBA00023136"/>
    </source>
</evidence>
<dbReference type="GO" id="GO:0000166">
    <property type="term" value="F:nucleotide binding"/>
    <property type="evidence" value="ECO:0007669"/>
    <property type="project" value="UniProtKB-KW"/>
</dbReference>
<evidence type="ECO:0000256" key="3">
    <source>
        <dbReference type="ARBA" id="ARBA00022741"/>
    </source>
</evidence>
<dbReference type="RefSeq" id="WP_002702589.1">
    <property type="nucleotide sequence ID" value="NZ_AAWS01000046.1"/>
</dbReference>
<dbReference type="AlphaFoldDB" id="A1ZVN3"/>
<evidence type="ECO:0000256" key="1">
    <source>
        <dbReference type="ARBA" id="ARBA00004370"/>
    </source>
</evidence>
<dbReference type="PROSITE" id="PS00452">
    <property type="entry name" value="GUANYLATE_CYCLASE_1"/>
    <property type="match status" value="1"/>
</dbReference>
<reference evidence="13 14" key="1">
    <citation type="submission" date="2007-01" db="EMBL/GenBank/DDBJ databases">
        <authorList>
            <person name="Haygood M."/>
            <person name="Podell S."/>
            <person name="Anderson C."/>
            <person name="Hopkinson B."/>
            <person name="Roe K."/>
            <person name="Barbeau K."/>
            <person name="Gaasterland T."/>
            <person name="Ferriera S."/>
            <person name="Johnson J."/>
            <person name="Kravitz S."/>
            <person name="Beeson K."/>
            <person name="Sutton G."/>
            <person name="Rogers Y.-H."/>
            <person name="Friedman R."/>
            <person name="Frazier M."/>
            <person name="Venter J.C."/>
        </authorList>
    </citation>
    <scope>NUCLEOTIDE SEQUENCE [LARGE SCALE GENOMIC DNA]</scope>
    <source>
        <strain evidence="13 14">ATCC 23134</strain>
    </source>
</reference>
<evidence type="ECO:0000313" key="13">
    <source>
        <dbReference type="EMBL" id="EAY25576.1"/>
    </source>
</evidence>
<keyword evidence="2 10" id="KW-0812">Transmembrane</keyword>
<dbReference type="Proteomes" id="UP000004095">
    <property type="component" value="Unassembled WGS sequence"/>
</dbReference>
<comment type="subcellular location">
    <subcellularLocation>
        <location evidence="1">Membrane</location>
    </subcellularLocation>
</comment>
<dbReference type="SMART" id="SM00044">
    <property type="entry name" value="CYCc"/>
    <property type="match status" value="1"/>
</dbReference>
<evidence type="ECO:0000256" key="4">
    <source>
        <dbReference type="ARBA" id="ARBA00022989"/>
    </source>
</evidence>
<gene>
    <name evidence="13" type="ORF">M23134_00674</name>
</gene>
<dbReference type="GO" id="GO:0009190">
    <property type="term" value="P:cyclic nucleotide biosynthetic process"/>
    <property type="evidence" value="ECO:0007669"/>
    <property type="project" value="InterPro"/>
</dbReference>
<dbReference type="SUPFAM" id="SSF48452">
    <property type="entry name" value="TPR-like"/>
    <property type="match status" value="2"/>
</dbReference>
<dbReference type="InterPro" id="IPR019734">
    <property type="entry name" value="TPR_rpt"/>
</dbReference>
<keyword evidence="11" id="KW-0732">Signal</keyword>
<dbReference type="PROSITE" id="PS50125">
    <property type="entry name" value="GUANYLATE_CYCLASE_2"/>
    <property type="match status" value="1"/>
</dbReference>
<dbReference type="eggNOG" id="COG0457">
    <property type="taxonomic scope" value="Bacteria"/>
</dbReference>
<evidence type="ECO:0000313" key="14">
    <source>
        <dbReference type="Proteomes" id="UP000004095"/>
    </source>
</evidence>
<evidence type="ECO:0000256" key="9">
    <source>
        <dbReference type="SAM" id="Coils"/>
    </source>
</evidence>
<evidence type="ECO:0000256" key="6">
    <source>
        <dbReference type="ARBA" id="ARBA00023239"/>
    </source>
</evidence>
<accession>A1ZVN3</accession>
<organism evidence="13 14">
    <name type="scientific">Microscilla marina ATCC 23134</name>
    <dbReference type="NCBI Taxonomy" id="313606"/>
    <lineage>
        <taxon>Bacteria</taxon>
        <taxon>Pseudomonadati</taxon>
        <taxon>Bacteroidota</taxon>
        <taxon>Cytophagia</taxon>
        <taxon>Cytophagales</taxon>
        <taxon>Microscillaceae</taxon>
        <taxon>Microscilla</taxon>
    </lineage>
</organism>
<dbReference type="Pfam" id="PF00211">
    <property type="entry name" value="Guanylate_cyc"/>
    <property type="match status" value="1"/>
</dbReference>
<dbReference type="CDD" id="cd07302">
    <property type="entry name" value="CHD"/>
    <property type="match status" value="1"/>
</dbReference>
<dbReference type="Gene3D" id="6.10.250.780">
    <property type="match status" value="1"/>
</dbReference>
<comment type="caution">
    <text evidence="13">The sequence shown here is derived from an EMBL/GenBank/DDBJ whole genome shotgun (WGS) entry which is preliminary data.</text>
</comment>
<feature type="repeat" description="TPR" evidence="7">
    <location>
        <begin position="167"/>
        <end position="200"/>
    </location>
</feature>
<feature type="coiled-coil region" evidence="9">
    <location>
        <begin position="516"/>
        <end position="568"/>
    </location>
</feature>
<keyword evidence="5 10" id="KW-0472">Membrane</keyword>
<dbReference type="InterPro" id="IPR001054">
    <property type="entry name" value="A/G_cyclase"/>
</dbReference>
<dbReference type="SMART" id="SM00028">
    <property type="entry name" value="TPR"/>
    <property type="match status" value="5"/>
</dbReference>
<feature type="coiled-coil region" evidence="9">
    <location>
        <begin position="354"/>
        <end position="486"/>
    </location>
</feature>
<keyword evidence="4 10" id="KW-1133">Transmembrane helix</keyword>
<dbReference type="PROSITE" id="PS50005">
    <property type="entry name" value="TPR"/>
    <property type="match status" value="1"/>
</dbReference>
<dbReference type="Gene3D" id="1.25.40.10">
    <property type="entry name" value="Tetratricopeptide repeat domain"/>
    <property type="match status" value="2"/>
</dbReference>
<comment type="similarity">
    <text evidence="8">Belongs to the adenylyl cyclase class-4/guanylyl cyclase family.</text>
</comment>
<dbReference type="EMBL" id="AAWS01000046">
    <property type="protein sequence ID" value="EAY25576.1"/>
    <property type="molecule type" value="Genomic_DNA"/>
</dbReference>
<evidence type="ECO:0000256" key="11">
    <source>
        <dbReference type="SAM" id="SignalP"/>
    </source>
</evidence>
<dbReference type="eggNOG" id="COG2114">
    <property type="taxonomic scope" value="Bacteria"/>
</dbReference>
<feature type="domain" description="Guanylate cyclase" evidence="12">
    <location>
        <begin position="596"/>
        <end position="727"/>
    </location>
</feature>
<keyword evidence="7" id="KW-0802">TPR repeat</keyword>
<evidence type="ECO:0000256" key="7">
    <source>
        <dbReference type="PROSITE-ProRule" id="PRU00339"/>
    </source>
</evidence>
<evidence type="ECO:0000259" key="12">
    <source>
        <dbReference type="PROSITE" id="PS50125"/>
    </source>
</evidence>
<evidence type="ECO:0000256" key="10">
    <source>
        <dbReference type="SAM" id="Phobius"/>
    </source>
</evidence>
<feature type="transmembrane region" description="Helical" evidence="10">
    <location>
        <begin position="490"/>
        <end position="510"/>
    </location>
</feature>
<dbReference type="PANTHER" id="PTHR11920:SF335">
    <property type="entry name" value="GUANYLATE CYCLASE"/>
    <property type="match status" value="1"/>
</dbReference>
<dbReference type="InterPro" id="IPR029787">
    <property type="entry name" value="Nucleotide_cyclase"/>
</dbReference>
<keyword evidence="6 8" id="KW-0456">Lyase</keyword>
<feature type="signal peptide" evidence="11">
    <location>
        <begin position="1"/>
        <end position="23"/>
    </location>
</feature>
<dbReference type="InterPro" id="IPR018297">
    <property type="entry name" value="A/G_cyclase_CS"/>
</dbReference>
<dbReference type="Gene3D" id="3.30.70.1230">
    <property type="entry name" value="Nucleotide cyclase"/>
    <property type="match status" value="1"/>
</dbReference>
<keyword evidence="3" id="KW-0547">Nucleotide-binding</keyword>
<name>A1ZVN3_MICM2</name>
<keyword evidence="9" id="KW-0175">Coiled coil</keyword>
<proteinExistence type="inferred from homology"/>
<dbReference type="PANTHER" id="PTHR11920">
    <property type="entry name" value="GUANYLYL CYCLASE"/>
    <property type="match status" value="1"/>
</dbReference>